<comment type="caution">
    <text evidence="1">The sequence shown here is derived from an EMBL/GenBank/DDBJ whole genome shotgun (WGS) entry which is preliminary data.</text>
</comment>
<accession>A0A8J3KH78</accession>
<dbReference type="InterPro" id="IPR027417">
    <property type="entry name" value="P-loop_NTPase"/>
</dbReference>
<sequence length="490" mass="53700">MPVTPAVAKPEELFDRVHEWNALSGFVSQQRQAATLGLVYGRRRQGKTFLLSQLARATGGFMFTAAQQAADQNLAALSIAYHQFTGQSPAQFAGWPDAIDGLLRLGERAPVTVVLDEFSYLLDSVDGIASHLQIALEPHHRGGSSQARLILCGSAMTTMRNVLGGTAPLRGRASLELLVHPLGYRDAAVFWGARDPELAFRINALVGGTPAYPAMSETAPHTLAEFDDWVADRLLNPASVMFHEGDVLLRQQTEIADPALYFSVLAAISRGAHRRSEIANALGRPDTALGHPLAVLESVRLIDRADDALRRQRPSYRIAEPLIRFHQLVIVGNDAAFALRQGERVWQSKADTVSSKIYGPHLEQLAREWTQAHAAEQTVGGWPNQVRSAVVACREHGQGHEVDVVAMREEPFEPRRVLAIGEVKATAKPVGETELHRLRHVRDLLPGNVTPEPVRLLLFSRAGFTPALRRLAAEDPGVELVGLDRLYHGE</sequence>
<reference evidence="1 2" key="1">
    <citation type="submission" date="2021-01" db="EMBL/GenBank/DDBJ databases">
        <title>Whole genome shotgun sequence of Catellatospora citrea NBRC 14495.</title>
        <authorList>
            <person name="Komaki H."/>
            <person name="Tamura T."/>
        </authorList>
    </citation>
    <scope>NUCLEOTIDE SEQUENCE [LARGE SCALE GENOMIC DNA]</scope>
    <source>
        <strain evidence="1 2">NBRC 14495</strain>
    </source>
</reference>
<dbReference type="PANTHER" id="PTHR34704:SF1">
    <property type="entry name" value="ATPASE"/>
    <property type="match status" value="1"/>
</dbReference>
<dbReference type="RefSeq" id="WP_239165166.1">
    <property type="nucleotide sequence ID" value="NZ_BONH01000001.1"/>
</dbReference>
<dbReference type="Proteomes" id="UP000659904">
    <property type="component" value="Unassembled WGS sequence"/>
</dbReference>
<protein>
    <submittedName>
        <fullName evidence="1">ATPase AAA</fullName>
    </submittedName>
</protein>
<dbReference type="SUPFAM" id="SSF52540">
    <property type="entry name" value="P-loop containing nucleoside triphosphate hydrolases"/>
    <property type="match status" value="1"/>
</dbReference>
<dbReference type="AlphaFoldDB" id="A0A8J3KH78"/>
<evidence type="ECO:0000313" key="2">
    <source>
        <dbReference type="Proteomes" id="UP000659904"/>
    </source>
</evidence>
<keyword evidence="2" id="KW-1185">Reference proteome</keyword>
<evidence type="ECO:0000313" key="1">
    <source>
        <dbReference type="EMBL" id="GIF95049.1"/>
    </source>
</evidence>
<dbReference type="PANTHER" id="PTHR34704">
    <property type="entry name" value="ATPASE"/>
    <property type="match status" value="1"/>
</dbReference>
<organism evidence="1 2">
    <name type="scientific">Catellatospora citrea</name>
    <dbReference type="NCBI Taxonomy" id="53366"/>
    <lineage>
        <taxon>Bacteria</taxon>
        <taxon>Bacillati</taxon>
        <taxon>Actinomycetota</taxon>
        <taxon>Actinomycetes</taxon>
        <taxon>Micromonosporales</taxon>
        <taxon>Micromonosporaceae</taxon>
        <taxon>Catellatospora</taxon>
    </lineage>
</organism>
<name>A0A8J3KH78_9ACTN</name>
<proteinExistence type="predicted"/>
<gene>
    <name evidence="1" type="ORF">Cci01nite_01430</name>
</gene>
<dbReference type="Gene3D" id="3.40.50.300">
    <property type="entry name" value="P-loop containing nucleotide triphosphate hydrolases"/>
    <property type="match status" value="1"/>
</dbReference>
<dbReference type="EMBL" id="BONH01000001">
    <property type="protein sequence ID" value="GIF95049.1"/>
    <property type="molecule type" value="Genomic_DNA"/>
</dbReference>